<organism evidence="4 5">
    <name type="scientific">Rhizophagus irregularis (strain DAOM 197198w)</name>
    <name type="common">Glomus intraradices</name>
    <dbReference type="NCBI Taxonomy" id="1432141"/>
    <lineage>
        <taxon>Eukaryota</taxon>
        <taxon>Fungi</taxon>
        <taxon>Fungi incertae sedis</taxon>
        <taxon>Mucoromycota</taxon>
        <taxon>Glomeromycotina</taxon>
        <taxon>Glomeromycetes</taxon>
        <taxon>Glomerales</taxon>
        <taxon>Glomeraceae</taxon>
        <taxon>Rhizophagus</taxon>
    </lineage>
</organism>
<dbReference type="GO" id="GO:0006281">
    <property type="term" value="P:DNA repair"/>
    <property type="evidence" value="ECO:0007669"/>
    <property type="project" value="UniProtKB-KW"/>
</dbReference>
<keyword evidence="1" id="KW-0547">Nucleotide-binding</keyword>
<evidence type="ECO:0000313" key="5">
    <source>
        <dbReference type="Proteomes" id="UP000022910"/>
    </source>
</evidence>
<dbReference type="EMBL" id="JEMT01016859">
    <property type="protein sequence ID" value="EXX69405.1"/>
    <property type="molecule type" value="Genomic_DNA"/>
</dbReference>
<dbReference type="InterPro" id="IPR025476">
    <property type="entry name" value="Helitron_helicase-like"/>
</dbReference>
<dbReference type="Pfam" id="PF05970">
    <property type="entry name" value="PIF1"/>
    <property type="match status" value="1"/>
</dbReference>
<keyword evidence="1" id="KW-0378">Hydrolase</keyword>
<dbReference type="OMA" id="LETTHIM"/>
<comment type="cofactor">
    <cofactor evidence="1">
        <name>Mg(2+)</name>
        <dbReference type="ChEBI" id="CHEBI:18420"/>
    </cofactor>
</comment>
<name>A0A015JQ44_RHIIW</name>
<evidence type="ECO:0000256" key="1">
    <source>
        <dbReference type="RuleBase" id="RU363044"/>
    </source>
</evidence>
<keyword evidence="1" id="KW-0347">Helicase</keyword>
<dbReference type="SUPFAM" id="SSF52540">
    <property type="entry name" value="P-loop containing nucleoside triphosphate hydrolases"/>
    <property type="match status" value="2"/>
</dbReference>
<dbReference type="Pfam" id="PF14214">
    <property type="entry name" value="Helitron_like_N"/>
    <property type="match status" value="1"/>
</dbReference>
<dbReference type="Proteomes" id="UP000022910">
    <property type="component" value="Unassembled WGS sequence"/>
</dbReference>
<dbReference type="GO" id="GO:0043139">
    <property type="term" value="F:5'-3' DNA helicase activity"/>
    <property type="evidence" value="ECO:0007669"/>
    <property type="project" value="UniProtKB-EC"/>
</dbReference>
<dbReference type="EC" id="5.6.2.3" evidence="1"/>
<dbReference type="PANTHER" id="PTHR47642">
    <property type="entry name" value="ATP-DEPENDENT DNA HELICASE"/>
    <property type="match status" value="1"/>
</dbReference>
<comment type="caution">
    <text evidence="4">The sequence shown here is derived from an EMBL/GenBank/DDBJ whole genome shotgun (WGS) entry which is preliminary data.</text>
</comment>
<evidence type="ECO:0000259" key="2">
    <source>
        <dbReference type="Pfam" id="PF05970"/>
    </source>
</evidence>
<evidence type="ECO:0000313" key="4">
    <source>
        <dbReference type="EMBL" id="EXX69405.1"/>
    </source>
</evidence>
<dbReference type="GO" id="GO:0005524">
    <property type="term" value="F:ATP binding"/>
    <property type="evidence" value="ECO:0007669"/>
    <property type="project" value="UniProtKB-KW"/>
</dbReference>
<feature type="domain" description="Helitron helicase-like" evidence="3">
    <location>
        <begin position="358"/>
        <end position="542"/>
    </location>
</feature>
<accession>A0A015JQ44</accession>
<keyword evidence="1" id="KW-0233">DNA recombination</keyword>
<keyword evidence="1" id="KW-0234">DNA repair</keyword>
<dbReference type="GO" id="GO:0006310">
    <property type="term" value="P:DNA recombination"/>
    <property type="evidence" value="ECO:0007669"/>
    <property type="project" value="UniProtKB-KW"/>
</dbReference>
<dbReference type="InterPro" id="IPR010285">
    <property type="entry name" value="DNA_helicase_pif1-like_DEAD"/>
</dbReference>
<comment type="similarity">
    <text evidence="1">Belongs to the helicase family.</text>
</comment>
<feature type="domain" description="DNA helicase Pif1-like DEAD-box helicase" evidence="2">
    <location>
        <begin position="930"/>
        <end position="1097"/>
    </location>
</feature>
<dbReference type="OrthoDB" id="2304611at2759"/>
<dbReference type="STRING" id="1432141.A0A015JQ44"/>
<dbReference type="Gene3D" id="3.40.50.300">
    <property type="entry name" value="P-loop containing nucleotide triphosphate hydrolases"/>
    <property type="match status" value="2"/>
</dbReference>
<dbReference type="GO" id="GO:0000723">
    <property type="term" value="P:telomere maintenance"/>
    <property type="evidence" value="ECO:0007669"/>
    <property type="project" value="InterPro"/>
</dbReference>
<dbReference type="InterPro" id="IPR051055">
    <property type="entry name" value="PIF1_helicase"/>
</dbReference>
<keyword evidence="5" id="KW-1185">Reference proteome</keyword>
<evidence type="ECO:0000259" key="3">
    <source>
        <dbReference type="Pfam" id="PF14214"/>
    </source>
</evidence>
<dbReference type="InterPro" id="IPR027417">
    <property type="entry name" value="P-loop_NTPase"/>
</dbReference>
<comment type="catalytic activity">
    <reaction evidence="1">
        <text>ATP + H2O = ADP + phosphate + H(+)</text>
        <dbReference type="Rhea" id="RHEA:13065"/>
        <dbReference type="ChEBI" id="CHEBI:15377"/>
        <dbReference type="ChEBI" id="CHEBI:15378"/>
        <dbReference type="ChEBI" id="CHEBI:30616"/>
        <dbReference type="ChEBI" id="CHEBI:43474"/>
        <dbReference type="ChEBI" id="CHEBI:456216"/>
        <dbReference type="EC" id="5.6.2.3"/>
    </reaction>
</comment>
<keyword evidence="1" id="KW-0067">ATP-binding</keyword>
<sequence length="1349" mass="157843">MAFRFINYSLDDFDIEQDSNENNSFWNSAELLRYQNLNHSRVPNINYQTPFQSTFLYWRPSKELLSLQNQFNEKILIQFPSVPCSFCSMLMLPLNVKWIDKENITYPLTTVFPDEEPVEHINDSSKIAVCSTCKNLRLRRSPPNIVETPSEIENVPIYYRRWLSPIFLSCSLGRIPNSNSYTNYRTLSGKFNFSKNTRALFLYSGMMGAILENNSNQNWYHESLNDAAIWLKNNNPFFKPYTHIILNTDRNGSRVVFPTARISDTQNLISPNNSIRRPELIMPPYDFNPEIHNEDFHYNKLMAGFITNPDEKELPISYNDKHLEALLFPDLFPTGSGFYNDNENREKYVDSYQKYIKRCLLSPDPRFRLHPYWPHWSYMNLEKIRNHQNRTRMLRQKNANQQNCLTAADLISTSVYNNRPIINENITTTLPSYIRTGNTYFKEKEFQVQTIVDAFQLPQIFYTTTMNENGWEHLKTVLSLTDNRDTNPTNGPLHTYLHYHHRLESIKNKLWKNPKLSNWGKWIHYWERDEFQNRGAIHTHGVAWLEKPIEELINLNIIRADVPNPEYEPELYELVMKYQIHHCRPEMCNGPCVPGERCSKGFPQPLSETTHVLPNAYYYTYKRTKPEDQWVIPYHAPTLLLWQAHCCFMYVTSKYFAHYITKYITKAEPIGAFDLEEHNAYRQHIIARRISSLEVMVLLLGYKLCRSSIAVEYLPSAPPFSRSKSIKPVHMILDDNENPYWDDAIDKYLKRPQDVIFDEITYPKYHQQYKIGSKLPNSNRPYWIDLNGRYVVKRQKEILVRFHYTTIESGEEFFYQQLLLQFSFRNEAELLNNYTTYKEHFQSKFPQEYQELISDIKQKSIVRYNLVIENYQQLIQQITVNLNTDLKILISQQLDSLINPAPYLPSYSSITSTNDQYFNYNILVTSWGPIHQKKHPCYFLTGPAGTGKSYMLKLITDYLTNNHKNYLLMAPTGVAAQNINGKTIHSELQIRPSSGNYMSLAMENAENRTRLKKIHAIIIDEISMVSPYLLDFINKMFCELHNCTLPFGGIMVLLVGDLAQLPPINAPFVFKSVSWEFFMPLFLHTPKRQSEDIDYFETLQEIRFNQITNETREKLKSKVIAPSDTKSPLETTHIMGYRSMADRINEIAMSYLPIDESYDLSFTSFAQDKLDNESWDIKKCNKHFRKYTNLPDTIQIQKGARVMFLNNTLYENGICNGSIGIIMEIQNEELIDVAFPTKTGISYITVKKTTDRFNYNGKPASRHQFPIQNAFALTVHKTQGLTLPDVTVALDSQMFAAGQAYVAISRAKTWDSLTLTALDYDSIKTDEKVIMEYSRLQEKYDRLITSFGF</sequence>
<dbReference type="CDD" id="cd18809">
    <property type="entry name" value="SF1_C_RecD"/>
    <property type="match status" value="1"/>
</dbReference>
<proteinExistence type="inferred from homology"/>
<reference evidence="4 5" key="1">
    <citation type="submission" date="2014-02" db="EMBL/GenBank/DDBJ databases">
        <title>Single nucleus genome sequencing reveals high similarity among nuclei of an endomycorrhizal fungus.</title>
        <authorList>
            <person name="Lin K."/>
            <person name="Geurts R."/>
            <person name="Zhang Z."/>
            <person name="Limpens E."/>
            <person name="Saunders D.G."/>
            <person name="Mu D."/>
            <person name="Pang E."/>
            <person name="Cao H."/>
            <person name="Cha H."/>
            <person name="Lin T."/>
            <person name="Zhou Q."/>
            <person name="Shang Y."/>
            <person name="Li Y."/>
            <person name="Ivanov S."/>
            <person name="Sharma T."/>
            <person name="Velzen R.V."/>
            <person name="Ruijter N.D."/>
            <person name="Aanen D.K."/>
            <person name="Win J."/>
            <person name="Kamoun S."/>
            <person name="Bisseling T."/>
            <person name="Huang S."/>
        </authorList>
    </citation>
    <scope>NUCLEOTIDE SEQUENCE [LARGE SCALE GENOMIC DNA]</scope>
    <source>
        <strain evidence="5">DAOM197198w</strain>
    </source>
</reference>
<keyword evidence="1" id="KW-0227">DNA damage</keyword>
<dbReference type="GO" id="GO:0016887">
    <property type="term" value="F:ATP hydrolysis activity"/>
    <property type="evidence" value="ECO:0007669"/>
    <property type="project" value="RHEA"/>
</dbReference>
<protein>
    <recommendedName>
        <fullName evidence="1">ATP-dependent DNA helicase</fullName>
        <ecNumber evidence="1">5.6.2.3</ecNumber>
    </recommendedName>
</protein>
<dbReference type="HOGENOM" id="CLU_003075_0_0_1"/>
<gene>
    <name evidence="4" type="ORF">RirG_096440</name>
</gene>